<feature type="region of interest" description="Disordered" evidence="1">
    <location>
        <begin position="303"/>
        <end position="323"/>
    </location>
</feature>
<dbReference type="Pfam" id="PF13881">
    <property type="entry name" value="Rad60-SLD_2"/>
    <property type="match status" value="1"/>
</dbReference>
<feature type="compositionally biased region" description="Low complexity" evidence="1">
    <location>
        <begin position="123"/>
        <end position="162"/>
    </location>
</feature>
<dbReference type="OrthoDB" id="1043111at2759"/>
<proteinExistence type="predicted"/>
<dbReference type="PANTHER" id="PTHR13169:SF0">
    <property type="entry name" value="UBIQUITIN-LIKE PROTEIN 3"/>
    <property type="match status" value="1"/>
</dbReference>
<sequence length="330" mass="34606">MASEQTSSPRHQPADSQPRLPEIHPSSPVEMNTLTAALNNVDGGDNTTSGGAGAGGDAAPERDPISEYSTPLVERPVPTLSAAPAPPSRPGQSDTGNGATESGPAQQQQQGQGVSTASPPAPEAAAAPVTTGQASNSASSPPPSSAAAAAPDPIQPSGGSDSPPAPARKGSLQRAESSAIGPSTDQPAAKPDPSAGPAVVITLLLASGARHPYKIDEKYLRRRNVKVEPMDPFMISVYTLKELIWRDWREEWEPRPSSPSSIRLIFFGRMLDDKQPLRDCKFSAENSNVVHMAIKPQEIVDEEDAKTSKGGFRGDRDSSDRTPGCRCIIL</sequence>
<dbReference type="InterPro" id="IPR040015">
    <property type="entry name" value="UBL3-like"/>
</dbReference>
<evidence type="ECO:0000259" key="2">
    <source>
        <dbReference type="PROSITE" id="PS50053"/>
    </source>
</evidence>
<accession>A0A6A6PAE5</accession>
<dbReference type="PANTHER" id="PTHR13169">
    <property type="entry name" value="UBIQUITIN-LIKE PROTEIN 3 HCG-1 PROTEIN"/>
    <property type="match status" value="1"/>
</dbReference>
<dbReference type="SUPFAM" id="SSF54236">
    <property type="entry name" value="Ubiquitin-like"/>
    <property type="match status" value="1"/>
</dbReference>
<feature type="compositionally biased region" description="Polar residues" evidence="1">
    <location>
        <begin position="90"/>
        <end position="105"/>
    </location>
</feature>
<dbReference type="InterPro" id="IPR039540">
    <property type="entry name" value="UBL3-like_ubiquitin_dom"/>
</dbReference>
<gene>
    <name evidence="3" type="ORF">BDY21DRAFT_369065</name>
</gene>
<feature type="compositionally biased region" description="Polar residues" evidence="1">
    <location>
        <begin position="1"/>
        <end position="10"/>
    </location>
</feature>
<name>A0A6A6PAE5_9PEZI</name>
<dbReference type="PROSITE" id="PS50053">
    <property type="entry name" value="UBIQUITIN_2"/>
    <property type="match status" value="1"/>
</dbReference>
<organism evidence="3 4">
    <name type="scientific">Lineolata rhizophorae</name>
    <dbReference type="NCBI Taxonomy" id="578093"/>
    <lineage>
        <taxon>Eukaryota</taxon>
        <taxon>Fungi</taxon>
        <taxon>Dikarya</taxon>
        <taxon>Ascomycota</taxon>
        <taxon>Pezizomycotina</taxon>
        <taxon>Dothideomycetes</taxon>
        <taxon>Dothideomycetes incertae sedis</taxon>
        <taxon>Lineolatales</taxon>
        <taxon>Lineolataceae</taxon>
        <taxon>Lineolata</taxon>
    </lineage>
</organism>
<reference evidence="3" key="1">
    <citation type="journal article" date="2020" name="Stud. Mycol.">
        <title>101 Dothideomycetes genomes: a test case for predicting lifestyles and emergence of pathogens.</title>
        <authorList>
            <person name="Haridas S."/>
            <person name="Albert R."/>
            <person name="Binder M."/>
            <person name="Bloem J."/>
            <person name="Labutti K."/>
            <person name="Salamov A."/>
            <person name="Andreopoulos B."/>
            <person name="Baker S."/>
            <person name="Barry K."/>
            <person name="Bills G."/>
            <person name="Bluhm B."/>
            <person name="Cannon C."/>
            <person name="Castanera R."/>
            <person name="Culley D."/>
            <person name="Daum C."/>
            <person name="Ezra D."/>
            <person name="Gonzalez J."/>
            <person name="Henrissat B."/>
            <person name="Kuo A."/>
            <person name="Liang C."/>
            <person name="Lipzen A."/>
            <person name="Lutzoni F."/>
            <person name="Magnuson J."/>
            <person name="Mondo S."/>
            <person name="Nolan M."/>
            <person name="Ohm R."/>
            <person name="Pangilinan J."/>
            <person name="Park H.-J."/>
            <person name="Ramirez L."/>
            <person name="Alfaro M."/>
            <person name="Sun H."/>
            <person name="Tritt A."/>
            <person name="Yoshinaga Y."/>
            <person name="Zwiers L.-H."/>
            <person name="Turgeon B."/>
            <person name="Goodwin S."/>
            <person name="Spatafora J."/>
            <person name="Crous P."/>
            <person name="Grigoriev I."/>
        </authorList>
    </citation>
    <scope>NUCLEOTIDE SEQUENCE</scope>
    <source>
        <strain evidence="3">ATCC 16933</strain>
    </source>
</reference>
<dbReference type="InterPro" id="IPR000626">
    <property type="entry name" value="Ubiquitin-like_dom"/>
</dbReference>
<keyword evidence="4" id="KW-1185">Reference proteome</keyword>
<dbReference type="Proteomes" id="UP000799766">
    <property type="component" value="Unassembled WGS sequence"/>
</dbReference>
<feature type="domain" description="Ubiquitin-like" evidence="2">
    <location>
        <begin position="236"/>
        <end position="287"/>
    </location>
</feature>
<protein>
    <submittedName>
        <fullName evidence="3">Ubiquitin-related domain-containing protein</fullName>
    </submittedName>
</protein>
<evidence type="ECO:0000256" key="1">
    <source>
        <dbReference type="SAM" id="MobiDB-lite"/>
    </source>
</evidence>
<dbReference type="EMBL" id="MU001672">
    <property type="protein sequence ID" value="KAF2460961.1"/>
    <property type="molecule type" value="Genomic_DNA"/>
</dbReference>
<evidence type="ECO:0000313" key="3">
    <source>
        <dbReference type="EMBL" id="KAF2460961.1"/>
    </source>
</evidence>
<feature type="region of interest" description="Disordered" evidence="1">
    <location>
        <begin position="1"/>
        <end position="194"/>
    </location>
</feature>
<evidence type="ECO:0000313" key="4">
    <source>
        <dbReference type="Proteomes" id="UP000799766"/>
    </source>
</evidence>
<dbReference type="Gene3D" id="3.10.20.90">
    <property type="entry name" value="Phosphatidylinositol 3-kinase Catalytic Subunit, Chain A, domain 1"/>
    <property type="match status" value="1"/>
</dbReference>
<dbReference type="AlphaFoldDB" id="A0A6A6PAE5"/>
<dbReference type="InterPro" id="IPR029071">
    <property type="entry name" value="Ubiquitin-like_domsf"/>
</dbReference>
<feature type="compositionally biased region" description="Polar residues" evidence="1">
    <location>
        <begin position="174"/>
        <end position="186"/>
    </location>
</feature>
<feature type="compositionally biased region" description="Polar residues" evidence="1">
    <location>
        <begin position="29"/>
        <end position="38"/>
    </location>
</feature>